<keyword evidence="3" id="KW-1185">Reference proteome</keyword>
<dbReference type="RefSeq" id="WP_032073046.1">
    <property type="nucleotide sequence ID" value="NZ_CBCRVP010000007.1"/>
</dbReference>
<evidence type="ECO:0000313" key="3">
    <source>
        <dbReference type="Proteomes" id="UP000031977"/>
    </source>
</evidence>
<feature type="transmembrane region" description="Helical" evidence="1">
    <location>
        <begin position="12"/>
        <end position="33"/>
    </location>
</feature>
<feature type="transmembrane region" description="Helical" evidence="1">
    <location>
        <begin position="39"/>
        <end position="57"/>
    </location>
</feature>
<evidence type="ECO:0000256" key="1">
    <source>
        <dbReference type="SAM" id="Phobius"/>
    </source>
</evidence>
<reference evidence="2 3" key="1">
    <citation type="submission" date="2015-01" db="EMBL/GenBank/DDBJ databases">
        <title>Draft genome of Vibrio mytili type strain CAIM 528.</title>
        <authorList>
            <person name="Gonzalez-Castillo A."/>
            <person name="Gomez-Gil B."/>
            <person name="Enciso-Ibarra J."/>
        </authorList>
    </citation>
    <scope>NUCLEOTIDE SEQUENCE [LARGE SCALE GENOMIC DNA]</scope>
    <source>
        <strain evidence="2 3">CAIM 528</strain>
    </source>
</reference>
<name>A0A0C3EB91_9VIBR</name>
<feature type="transmembrane region" description="Helical" evidence="1">
    <location>
        <begin position="69"/>
        <end position="86"/>
    </location>
</feature>
<comment type="caution">
    <text evidence="2">The sequence shown here is derived from an EMBL/GenBank/DDBJ whole genome shotgun (WGS) entry which is preliminary data.</text>
</comment>
<dbReference type="AlphaFoldDB" id="A0A0C3EB91"/>
<feature type="transmembrane region" description="Helical" evidence="1">
    <location>
        <begin position="121"/>
        <end position="139"/>
    </location>
</feature>
<keyword evidence="1" id="KW-1133">Transmembrane helix</keyword>
<organism evidence="2 3">
    <name type="scientific">Vibrio mytili</name>
    <dbReference type="NCBI Taxonomy" id="50718"/>
    <lineage>
        <taxon>Bacteria</taxon>
        <taxon>Pseudomonadati</taxon>
        <taxon>Pseudomonadota</taxon>
        <taxon>Gammaproteobacteria</taxon>
        <taxon>Vibrionales</taxon>
        <taxon>Vibrionaceae</taxon>
        <taxon>Vibrio</taxon>
    </lineage>
</organism>
<accession>A0A0C3EB91</accession>
<keyword evidence="1" id="KW-0472">Membrane</keyword>
<gene>
    <name evidence="2" type="ORF">SU60_06445</name>
</gene>
<dbReference type="EMBL" id="JXOK01000015">
    <property type="protein sequence ID" value="KIN11698.1"/>
    <property type="molecule type" value="Genomic_DNA"/>
</dbReference>
<dbReference type="OrthoDB" id="5866257at2"/>
<dbReference type="Proteomes" id="UP000031977">
    <property type="component" value="Unassembled WGS sequence"/>
</dbReference>
<protein>
    <submittedName>
        <fullName evidence="2">Uncharacterized protein</fullName>
    </submittedName>
</protein>
<dbReference type="STRING" id="50718.SU60_06445"/>
<sequence>MKLSINNQLGRDVSTLALNVFGIFVYISLIRIYLHQLTLPEPLLFALMFSLVFNIYYEFKAGISRLTHVRILCTIIIFCVAAFLAQEIRGVYLTTMTELTNYENAEELIGQEYLKAAQNRVVGYGGCFAVGLVTARMLLYKILVNVASRVLVLPNYRGNVCPMCQQPTQIH</sequence>
<evidence type="ECO:0000313" key="2">
    <source>
        <dbReference type="EMBL" id="KIN11698.1"/>
    </source>
</evidence>
<keyword evidence="1" id="KW-0812">Transmembrane</keyword>
<proteinExistence type="predicted"/>